<proteinExistence type="predicted"/>
<dbReference type="EMBL" id="RBQG01000137">
    <property type="protein sequence ID" value="RMP14142.1"/>
    <property type="molecule type" value="Genomic_DNA"/>
</dbReference>
<organism evidence="2 4">
    <name type="scientific">Pseudomonas syringae pv. delphinii</name>
    <dbReference type="NCBI Taxonomy" id="192088"/>
    <lineage>
        <taxon>Bacteria</taxon>
        <taxon>Pseudomonadati</taxon>
        <taxon>Pseudomonadota</taxon>
        <taxon>Gammaproteobacteria</taxon>
        <taxon>Pseudomonadales</taxon>
        <taxon>Pseudomonadaceae</taxon>
        <taxon>Pseudomonas</taxon>
    </lineage>
</organism>
<comment type="caution">
    <text evidence="2">The sequence shown here is derived from an EMBL/GenBank/DDBJ whole genome shotgun (WGS) entry which is preliminary data.</text>
</comment>
<dbReference type="Proteomes" id="UP000269044">
    <property type="component" value="Unassembled WGS sequence"/>
</dbReference>
<protein>
    <submittedName>
        <fullName evidence="2">Uncharacterized protein</fullName>
    </submittedName>
</protein>
<evidence type="ECO:0000313" key="2">
    <source>
        <dbReference type="EMBL" id="RMQ23436.1"/>
    </source>
</evidence>
<name>A0A0P9UM33_9PSED</name>
<sequence>MSYLPRLYPDGVAIKTYVVKENTYWPEYFKVVDDFYRASGKGCWTDFDYINHGAGDMLENDAYIAQANLADIQTMLTYCNRGERFCDGHHGGMIEKGYMLKILHRLNVLRGACTAH</sequence>
<dbReference type="InterPro" id="IPR045425">
    <property type="entry name" value="DUF6508"/>
</dbReference>
<gene>
    <name evidence="2" type="ORF">ALQ08_00251</name>
    <name evidence="1" type="ORF">ALQ28_00471</name>
</gene>
<accession>A0A0P9UM33</accession>
<evidence type="ECO:0000313" key="4">
    <source>
        <dbReference type="Proteomes" id="UP000269044"/>
    </source>
</evidence>
<evidence type="ECO:0000313" key="3">
    <source>
        <dbReference type="Proteomes" id="UP000267908"/>
    </source>
</evidence>
<reference evidence="3 4" key="1">
    <citation type="submission" date="2018-08" db="EMBL/GenBank/DDBJ databases">
        <title>Recombination of ecologically and evolutionarily significant loci maintains genetic cohesion in the Pseudomonas syringae species complex.</title>
        <authorList>
            <person name="Dillon M."/>
            <person name="Thakur S."/>
            <person name="Almeida R.N.D."/>
            <person name="Weir B.S."/>
            <person name="Guttman D.S."/>
        </authorList>
    </citation>
    <scope>NUCLEOTIDE SEQUENCE [LARGE SCALE GENOMIC DNA]</scope>
    <source>
        <strain evidence="2 4">ICMP 13052</strain>
        <strain evidence="1 3">ICMP 4330</strain>
    </source>
</reference>
<dbReference type="EMBL" id="RBRA01000166">
    <property type="protein sequence ID" value="RMQ23436.1"/>
    <property type="molecule type" value="Genomic_DNA"/>
</dbReference>
<dbReference type="Pfam" id="PF20118">
    <property type="entry name" value="DUF6508"/>
    <property type="match status" value="1"/>
</dbReference>
<evidence type="ECO:0000313" key="1">
    <source>
        <dbReference type="EMBL" id="RMP14142.1"/>
    </source>
</evidence>
<dbReference type="Proteomes" id="UP000267908">
    <property type="component" value="Unassembled WGS sequence"/>
</dbReference>
<dbReference type="AlphaFoldDB" id="A0A0P9UM33"/>